<organism evidence="1 2">
    <name type="scientific">Fusarium denticulatum</name>
    <dbReference type="NCBI Taxonomy" id="48507"/>
    <lineage>
        <taxon>Eukaryota</taxon>
        <taxon>Fungi</taxon>
        <taxon>Dikarya</taxon>
        <taxon>Ascomycota</taxon>
        <taxon>Pezizomycotina</taxon>
        <taxon>Sordariomycetes</taxon>
        <taxon>Hypocreomycetidae</taxon>
        <taxon>Hypocreales</taxon>
        <taxon>Nectriaceae</taxon>
        <taxon>Fusarium</taxon>
        <taxon>Fusarium fujikuroi species complex</taxon>
    </lineage>
</organism>
<dbReference type="Proteomes" id="UP000562682">
    <property type="component" value="Unassembled WGS sequence"/>
</dbReference>
<dbReference type="EMBL" id="JAAOAK010000594">
    <property type="protein sequence ID" value="KAF5660239.1"/>
    <property type="molecule type" value="Genomic_DNA"/>
</dbReference>
<protein>
    <submittedName>
        <fullName evidence="1">Uncharacterized protein</fullName>
    </submittedName>
</protein>
<name>A0A8H5T0E7_9HYPO</name>
<sequence>MIQELQPSCAPHTDSVLEMRHPPKHMIHTDQLSEALDTVKTSSFTTINTRDASPTVLRYLVFKFCALVAQVVFYAGEAPAVIMPAEKLDD</sequence>
<evidence type="ECO:0000313" key="2">
    <source>
        <dbReference type="Proteomes" id="UP000562682"/>
    </source>
</evidence>
<comment type="caution">
    <text evidence="1">The sequence shown here is derived from an EMBL/GenBank/DDBJ whole genome shotgun (WGS) entry which is preliminary data.</text>
</comment>
<keyword evidence="2" id="KW-1185">Reference proteome</keyword>
<gene>
    <name evidence="1" type="ORF">FDENT_13784</name>
</gene>
<evidence type="ECO:0000313" key="1">
    <source>
        <dbReference type="EMBL" id="KAF5660239.1"/>
    </source>
</evidence>
<proteinExistence type="predicted"/>
<accession>A0A8H5T0E7</accession>
<reference evidence="1 2" key="1">
    <citation type="submission" date="2020-05" db="EMBL/GenBank/DDBJ databases">
        <title>Identification and distribution of gene clusters putatively required for synthesis of sphingolipid metabolism inhibitors in phylogenetically diverse species of the filamentous fungus Fusarium.</title>
        <authorList>
            <person name="Kim H.-S."/>
            <person name="Busman M."/>
            <person name="Brown D.W."/>
            <person name="Divon H."/>
            <person name="Uhlig S."/>
            <person name="Proctor R.H."/>
        </authorList>
    </citation>
    <scope>NUCLEOTIDE SEQUENCE [LARGE SCALE GENOMIC DNA]</scope>
    <source>
        <strain evidence="1 2">NRRL 25311</strain>
    </source>
</reference>
<dbReference type="AlphaFoldDB" id="A0A8H5T0E7"/>